<evidence type="ECO:0000256" key="2">
    <source>
        <dbReference type="ARBA" id="ARBA00010792"/>
    </source>
</evidence>
<dbReference type="EMBL" id="JBBMFD010000044">
    <property type="protein sequence ID" value="MEQ2441787.1"/>
    <property type="molecule type" value="Genomic_DNA"/>
</dbReference>
<feature type="transmembrane region" description="Helical" evidence="7">
    <location>
        <begin position="12"/>
        <end position="30"/>
    </location>
</feature>
<evidence type="ECO:0000259" key="8">
    <source>
        <dbReference type="Pfam" id="PF09335"/>
    </source>
</evidence>
<comment type="caution">
    <text evidence="9">The sequence shown here is derived from an EMBL/GenBank/DDBJ whole genome shotgun (WGS) entry which is preliminary data.</text>
</comment>
<evidence type="ECO:0000256" key="5">
    <source>
        <dbReference type="ARBA" id="ARBA00022989"/>
    </source>
</evidence>
<dbReference type="InterPro" id="IPR051311">
    <property type="entry name" value="DedA_domain"/>
</dbReference>
<evidence type="ECO:0000313" key="10">
    <source>
        <dbReference type="Proteomes" id="UP001489509"/>
    </source>
</evidence>
<dbReference type="PANTHER" id="PTHR42709:SF6">
    <property type="entry name" value="UNDECAPRENYL PHOSPHATE TRANSPORTER A"/>
    <property type="match status" value="1"/>
</dbReference>
<dbReference type="InterPro" id="IPR032816">
    <property type="entry name" value="VTT_dom"/>
</dbReference>
<proteinExistence type="inferred from homology"/>
<keyword evidence="6 7" id="KW-0472">Membrane</keyword>
<evidence type="ECO:0000256" key="1">
    <source>
        <dbReference type="ARBA" id="ARBA00004651"/>
    </source>
</evidence>
<evidence type="ECO:0000256" key="4">
    <source>
        <dbReference type="ARBA" id="ARBA00022692"/>
    </source>
</evidence>
<comment type="subcellular location">
    <subcellularLocation>
        <location evidence="1">Cell membrane</location>
        <topology evidence="1">Multi-pass membrane protein</topology>
    </subcellularLocation>
</comment>
<keyword evidence="3" id="KW-1003">Cell membrane</keyword>
<name>A0ABV1E3A4_9FIRM</name>
<dbReference type="Pfam" id="PF09335">
    <property type="entry name" value="VTT_dom"/>
    <property type="match status" value="1"/>
</dbReference>
<feature type="domain" description="VTT" evidence="8">
    <location>
        <begin position="30"/>
        <end position="160"/>
    </location>
</feature>
<evidence type="ECO:0000256" key="3">
    <source>
        <dbReference type="ARBA" id="ARBA00022475"/>
    </source>
</evidence>
<evidence type="ECO:0000313" key="9">
    <source>
        <dbReference type="EMBL" id="MEQ2441787.1"/>
    </source>
</evidence>
<evidence type="ECO:0000256" key="7">
    <source>
        <dbReference type="SAM" id="Phobius"/>
    </source>
</evidence>
<organism evidence="9 10">
    <name type="scientific">Solibaculum intestinale</name>
    <dbReference type="NCBI Taxonomy" id="3133165"/>
    <lineage>
        <taxon>Bacteria</taxon>
        <taxon>Bacillati</taxon>
        <taxon>Bacillota</taxon>
        <taxon>Clostridia</taxon>
        <taxon>Eubacteriales</taxon>
        <taxon>Oscillospiraceae</taxon>
        <taxon>Solibaculum</taxon>
    </lineage>
</organism>
<dbReference type="SUPFAM" id="SSF103473">
    <property type="entry name" value="MFS general substrate transporter"/>
    <property type="match status" value="1"/>
</dbReference>
<sequence>MENWITEFMSEFGYLSIFLLVALENVFPPIPSEVILTFGGFLTRSTEMSVVGVVLFSTLGSIAGAVILYGVGRLLSVDRLERLVDRYGKVLRVKSSDLERARRFFLRYGNKAVFLCRMVPLVRSLISIPAGMSKMRFGFFLLFTTAGTLIWNMVLVVAGALVGDQWENILAFMDLYSHIVYIVLGVVLAAAVVFFLVRRRRRKKKIPDPSEEK</sequence>
<feature type="transmembrane region" description="Helical" evidence="7">
    <location>
        <begin position="137"/>
        <end position="163"/>
    </location>
</feature>
<keyword evidence="10" id="KW-1185">Reference proteome</keyword>
<accession>A0ABV1E3A4</accession>
<feature type="transmembrane region" description="Helical" evidence="7">
    <location>
        <begin position="50"/>
        <end position="72"/>
    </location>
</feature>
<dbReference type="PANTHER" id="PTHR42709">
    <property type="entry name" value="ALKALINE PHOSPHATASE LIKE PROTEIN"/>
    <property type="match status" value="1"/>
</dbReference>
<gene>
    <name evidence="9" type="ORF">WMO26_13190</name>
</gene>
<keyword evidence="4 7" id="KW-0812">Transmembrane</keyword>
<reference evidence="9 10" key="1">
    <citation type="submission" date="2024-03" db="EMBL/GenBank/DDBJ databases">
        <title>Human intestinal bacterial collection.</title>
        <authorList>
            <person name="Pauvert C."/>
            <person name="Hitch T.C.A."/>
            <person name="Clavel T."/>
        </authorList>
    </citation>
    <scope>NUCLEOTIDE SEQUENCE [LARGE SCALE GENOMIC DNA]</scope>
    <source>
        <strain evidence="9 10">CLA-JM-H44</strain>
    </source>
</reference>
<dbReference type="Proteomes" id="UP001489509">
    <property type="component" value="Unassembled WGS sequence"/>
</dbReference>
<evidence type="ECO:0000256" key="6">
    <source>
        <dbReference type="ARBA" id="ARBA00023136"/>
    </source>
</evidence>
<protein>
    <submittedName>
        <fullName evidence="9">DedA family protein</fullName>
    </submittedName>
</protein>
<dbReference type="InterPro" id="IPR036259">
    <property type="entry name" value="MFS_trans_sf"/>
</dbReference>
<dbReference type="RefSeq" id="WP_349221096.1">
    <property type="nucleotide sequence ID" value="NZ_JBBMFD010000044.1"/>
</dbReference>
<keyword evidence="5 7" id="KW-1133">Transmembrane helix</keyword>
<comment type="similarity">
    <text evidence="2">Belongs to the DedA family.</text>
</comment>
<feature type="transmembrane region" description="Helical" evidence="7">
    <location>
        <begin position="175"/>
        <end position="197"/>
    </location>
</feature>